<evidence type="ECO:0000256" key="7">
    <source>
        <dbReference type="PIRNR" id="PIRNR004682"/>
    </source>
</evidence>
<dbReference type="Gene3D" id="3.40.50.1000">
    <property type="entry name" value="HAD superfamily/HAD-like"/>
    <property type="match status" value="1"/>
</dbReference>
<evidence type="ECO:0000256" key="8">
    <source>
        <dbReference type="PIRSR" id="PIRSR004682-1"/>
    </source>
</evidence>
<evidence type="ECO:0000256" key="3">
    <source>
        <dbReference type="ARBA" id="ARBA00022723"/>
    </source>
</evidence>
<dbReference type="AlphaFoldDB" id="A0A0F0CMA2"/>
<dbReference type="EMBL" id="JYNY01000350">
    <property type="protein sequence ID" value="KJJ84463.1"/>
    <property type="molecule type" value="Genomic_DNA"/>
</dbReference>
<accession>A0A0F0CMA2</accession>
<dbReference type="PANTHER" id="PTHR42891:SF1">
    <property type="entry name" value="D-GLYCERO-BETA-D-MANNO-HEPTOSE-1,7-BISPHOSPHATE 7-PHOSPHATASE"/>
    <property type="match status" value="1"/>
</dbReference>
<dbReference type="InterPro" id="IPR004446">
    <property type="entry name" value="Heptose_bisP_phosphatase"/>
</dbReference>
<proteinExistence type="inferred from homology"/>
<organism evidence="10 11">
    <name type="scientific">Candidatus Omnitrophus magneticus</name>
    <dbReference type="NCBI Taxonomy" id="1609969"/>
    <lineage>
        <taxon>Bacteria</taxon>
        <taxon>Pseudomonadati</taxon>
        <taxon>Candidatus Omnitrophota</taxon>
        <taxon>Candidatus Omnitrophus</taxon>
    </lineage>
</organism>
<feature type="binding site" evidence="9">
    <location>
        <position position="103"/>
    </location>
    <ligand>
        <name>Zn(2+)</name>
        <dbReference type="ChEBI" id="CHEBI:29105"/>
    </ligand>
</feature>
<evidence type="ECO:0000256" key="9">
    <source>
        <dbReference type="PIRSR" id="PIRSR004682-4"/>
    </source>
</evidence>
<comment type="cofactor">
    <cofactor evidence="9">
        <name>Mg(2+)</name>
        <dbReference type="ChEBI" id="CHEBI:18420"/>
    </cofactor>
</comment>
<dbReference type="SUPFAM" id="SSF56784">
    <property type="entry name" value="HAD-like"/>
    <property type="match status" value="1"/>
</dbReference>
<comment type="caution">
    <text evidence="10">The sequence shown here is derived from an EMBL/GenBank/DDBJ whole genome shotgun (WGS) entry which is preliminary data.</text>
</comment>
<dbReference type="InterPro" id="IPR006549">
    <property type="entry name" value="HAD-SF_hydro_IIIA"/>
</dbReference>
<evidence type="ECO:0000256" key="4">
    <source>
        <dbReference type="ARBA" id="ARBA00022801"/>
    </source>
</evidence>
<comment type="cofactor">
    <cofactor evidence="9">
        <name>Zn(2+)</name>
        <dbReference type="ChEBI" id="CHEBI:29105"/>
    </cofactor>
</comment>
<keyword evidence="9" id="KW-0862">Zinc</keyword>
<dbReference type="CDD" id="cd07503">
    <property type="entry name" value="HAD_HisB-N"/>
    <property type="match status" value="1"/>
</dbReference>
<dbReference type="Proteomes" id="UP000033428">
    <property type="component" value="Unassembled WGS sequence"/>
</dbReference>
<evidence type="ECO:0000256" key="2">
    <source>
        <dbReference type="ARBA" id="ARBA00022490"/>
    </source>
</evidence>
<keyword evidence="2 7" id="KW-0963">Cytoplasm</keyword>
<evidence type="ECO:0000256" key="5">
    <source>
        <dbReference type="ARBA" id="ARBA00023277"/>
    </source>
</evidence>
<comment type="subcellular location">
    <subcellularLocation>
        <location evidence="1 7">Cytoplasm</location>
    </subcellularLocation>
</comment>
<feature type="binding site" evidence="9">
    <location>
        <position position="97"/>
    </location>
    <ligand>
        <name>Zn(2+)</name>
        <dbReference type="ChEBI" id="CHEBI:29105"/>
    </ligand>
</feature>
<feature type="active site" description="Proton donor" evidence="8">
    <location>
        <position position="10"/>
    </location>
</feature>
<reference evidence="10 11" key="1">
    <citation type="submission" date="2015-02" db="EMBL/GenBank/DDBJ databases">
        <title>Single-cell genomics of uncultivated deep-branching MTB reveals a conserved set of magnetosome genes.</title>
        <authorList>
            <person name="Kolinko S."/>
            <person name="Richter M."/>
            <person name="Glockner F.O."/>
            <person name="Brachmann A."/>
            <person name="Schuler D."/>
        </authorList>
    </citation>
    <scope>NUCLEOTIDE SEQUENCE [LARGE SCALE GENOMIC DNA]</scope>
    <source>
        <strain evidence="10">SKK-01</strain>
    </source>
</reference>
<dbReference type="NCBIfam" id="TIGR01662">
    <property type="entry name" value="HAD-SF-IIIA"/>
    <property type="match status" value="1"/>
</dbReference>
<evidence type="ECO:0000313" key="10">
    <source>
        <dbReference type="EMBL" id="KJJ84463.1"/>
    </source>
</evidence>
<name>A0A0F0CMA2_9BACT</name>
<dbReference type="Pfam" id="PF13242">
    <property type="entry name" value="Hydrolase_like"/>
    <property type="match status" value="1"/>
</dbReference>
<dbReference type="InterPro" id="IPR036412">
    <property type="entry name" value="HAD-like_sf"/>
</dbReference>
<dbReference type="InterPro" id="IPR006543">
    <property type="entry name" value="Histidinol-phos"/>
</dbReference>
<dbReference type="InterPro" id="IPR023214">
    <property type="entry name" value="HAD_sf"/>
</dbReference>
<feature type="binding site" evidence="9">
    <location>
        <position position="95"/>
    </location>
    <ligand>
        <name>Zn(2+)</name>
        <dbReference type="ChEBI" id="CHEBI:29105"/>
    </ligand>
</feature>
<feature type="active site" description="Nucleophile" evidence="8">
    <location>
        <position position="8"/>
    </location>
</feature>
<sequence length="187" mass="21416">MEKIVFLDRDGVINKDGYGWTKDNYITRWEDFYFLPKVLEALKKLKEEHFTCIIISNQQCIAKGLMTIEELSFITNKMIEKIKESGGDIAKVFYCPHSKSANCLCKKPKPGLFFDAQKNLGIKNLEEKFYIGDMDRDIEAGKNAGLKTILVLSGKTKRGDVAKWTYKPDFECENLLDASNIVIKNSR</sequence>
<feature type="binding site" evidence="9">
    <location>
        <position position="8"/>
    </location>
    <ligand>
        <name>Mg(2+)</name>
        <dbReference type="ChEBI" id="CHEBI:18420"/>
    </ligand>
</feature>
<comment type="similarity">
    <text evidence="7">Belongs to the gmhB family.</text>
</comment>
<dbReference type="GO" id="GO:0046872">
    <property type="term" value="F:metal ion binding"/>
    <property type="evidence" value="ECO:0007669"/>
    <property type="project" value="UniProtKB-KW"/>
</dbReference>
<dbReference type="EC" id="3.1.3.-" evidence="7"/>
<dbReference type="GO" id="GO:0016791">
    <property type="term" value="F:phosphatase activity"/>
    <property type="evidence" value="ECO:0007669"/>
    <property type="project" value="InterPro"/>
</dbReference>
<gene>
    <name evidence="10" type="ORF">OMAG_001674</name>
</gene>
<dbReference type="PIRSF" id="PIRSF004682">
    <property type="entry name" value="GmhB"/>
    <property type="match status" value="1"/>
</dbReference>
<dbReference type="GO" id="GO:0005737">
    <property type="term" value="C:cytoplasm"/>
    <property type="evidence" value="ECO:0007669"/>
    <property type="project" value="UniProtKB-SubCell"/>
</dbReference>
<evidence type="ECO:0000313" key="11">
    <source>
        <dbReference type="Proteomes" id="UP000033428"/>
    </source>
</evidence>
<evidence type="ECO:0000256" key="6">
    <source>
        <dbReference type="ARBA" id="ARBA00031828"/>
    </source>
</evidence>
<feature type="binding site" evidence="9">
    <location>
        <position position="10"/>
    </location>
    <ligand>
        <name>Mg(2+)</name>
        <dbReference type="ChEBI" id="CHEBI:18420"/>
    </ligand>
</feature>
<protein>
    <recommendedName>
        <fullName evidence="6 7">D,D-heptose 1,7-bisphosphate phosphatase</fullName>
        <ecNumber evidence="7">3.1.3.-</ecNumber>
    </recommendedName>
</protein>
<dbReference type="PANTHER" id="PTHR42891">
    <property type="entry name" value="D-GLYCERO-BETA-D-MANNO-HEPTOSE-1,7-BISPHOSPHATE 7-PHOSPHATASE"/>
    <property type="match status" value="1"/>
</dbReference>
<feature type="binding site" evidence="9">
    <location>
        <position position="105"/>
    </location>
    <ligand>
        <name>Zn(2+)</name>
        <dbReference type="ChEBI" id="CHEBI:29105"/>
    </ligand>
</feature>
<keyword evidence="5 7" id="KW-0119">Carbohydrate metabolism</keyword>
<keyword evidence="4 7" id="KW-0378">Hydrolase</keyword>
<feature type="binding site" evidence="9">
    <location>
        <position position="133"/>
    </location>
    <ligand>
        <name>Mg(2+)</name>
        <dbReference type="ChEBI" id="CHEBI:18420"/>
    </ligand>
</feature>
<evidence type="ECO:0000256" key="1">
    <source>
        <dbReference type="ARBA" id="ARBA00004496"/>
    </source>
</evidence>
<keyword evidence="3 9" id="KW-0479">Metal-binding</keyword>
<dbReference type="NCBIfam" id="TIGR01656">
    <property type="entry name" value="Histidinol-ppas"/>
    <property type="match status" value="1"/>
</dbReference>
<keyword evidence="11" id="KW-1185">Reference proteome</keyword>
<keyword evidence="9" id="KW-0460">Magnesium</keyword>
<dbReference type="GO" id="GO:0005975">
    <property type="term" value="P:carbohydrate metabolic process"/>
    <property type="evidence" value="ECO:0007669"/>
    <property type="project" value="InterPro"/>
</dbReference>